<protein>
    <submittedName>
        <fullName evidence="1">Uncharacterized protein</fullName>
    </submittedName>
</protein>
<dbReference type="EMBL" id="JACHWX010000002">
    <property type="protein sequence ID" value="MBB3054530.1"/>
    <property type="molecule type" value="Genomic_DNA"/>
</dbReference>
<evidence type="ECO:0000313" key="1">
    <source>
        <dbReference type="EMBL" id="MBB3054530.1"/>
    </source>
</evidence>
<dbReference type="AlphaFoldDB" id="A0A839SC91"/>
<sequence length="72" mass="8866">MISIFFLCHRYQSPFFQAFFLRRCASHKMFKMNGFWERTFYLATFILQGFSFLKSRAYTITHWLPIIRLRKA</sequence>
<accession>A0A839SC91</accession>
<evidence type="ECO:0000313" key="2">
    <source>
        <dbReference type="Proteomes" id="UP000539265"/>
    </source>
</evidence>
<reference evidence="1" key="1">
    <citation type="submission" date="2020-08" db="EMBL/GenBank/DDBJ databases">
        <title>Genomic Encyclopedia of Type Strains, Phase III (KMG-III): the genomes of soil and plant-associated and newly described type strains.</title>
        <authorList>
            <person name="Whitman W."/>
        </authorList>
    </citation>
    <scope>NUCLEOTIDE SEQUENCE [LARGE SCALE GENOMIC DNA]</scope>
    <source>
        <strain evidence="1">CECT 8628</strain>
    </source>
</reference>
<organism evidence="1 2">
    <name type="scientific">Mucilaginibacter gotjawali</name>
    <dbReference type="NCBI Taxonomy" id="1550579"/>
    <lineage>
        <taxon>Bacteria</taxon>
        <taxon>Pseudomonadati</taxon>
        <taxon>Bacteroidota</taxon>
        <taxon>Sphingobacteriia</taxon>
        <taxon>Sphingobacteriales</taxon>
        <taxon>Sphingobacteriaceae</taxon>
        <taxon>Mucilaginibacter</taxon>
    </lineage>
</organism>
<keyword evidence="2" id="KW-1185">Reference proteome</keyword>
<dbReference type="Proteomes" id="UP000539265">
    <property type="component" value="Unassembled WGS sequence"/>
</dbReference>
<comment type="caution">
    <text evidence="1">The sequence shown here is derived from an EMBL/GenBank/DDBJ whole genome shotgun (WGS) entry which is preliminary data.</text>
</comment>
<name>A0A839SC91_9SPHI</name>
<proteinExistence type="predicted"/>
<gene>
    <name evidence="1" type="ORF">FHS11_000940</name>
</gene>